<comment type="catalytic activity">
    <reaction evidence="11 13">
        <text>(S)-2,3,4,5-tetrahydrodipicolinate + NADP(+) + H2O = (2S,4S)-4-hydroxy-2,3,4,5-tetrahydrodipicolinate + NADPH + H(+)</text>
        <dbReference type="Rhea" id="RHEA:35331"/>
        <dbReference type="ChEBI" id="CHEBI:15377"/>
        <dbReference type="ChEBI" id="CHEBI:15378"/>
        <dbReference type="ChEBI" id="CHEBI:16845"/>
        <dbReference type="ChEBI" id="CHEBI:57783"/>
        <dbReference type="ChEBI" id="CHEBI:58349"/>
        <dbReference type="ChEBI" id="CHEBI:67139"/>
        <dbReference type="EC" id="1.17.1.8"/>
    </reaction>
</comment>
<dbReference type="GO" id="GO:0051287">
    <property type="term" value="F:NAD binding"/>
    <property type="evidence" value="ECO:0007669"/>
    <property type="project" value="UniProtKB-UniRule"/>
</dbReference>
<dbReference type="Gene3D" id="3.30.360.10">
    <property type="entry name" value="Dihydrodipicolinate Reductase, domain 2"/>
    <property type="match status" value="1"/>
</dbReference>
<feature type="binding site" evidence="13">
    <location>
        <position position="37"/>
    </location>
    <ligand>
        <name>NAD(+)</name>
        <dbReference type="ChEBI" id="CHEBI:57540"/>
    </ligand>
</feature>
<evidence type="ECO:0000313" key="17">
    <source>
        <dbReference type="Proteomes" id="UP000052008"/>
    </source>
</evidence>
<dbReference type="CDD" id="cd02274">
    <property type="entry name" value="DHDPR_N"/>
    <property type="match status" value="1"/>
</dbReference>
<feature type="binding site" evidence="13">
    <location>
        <begin position="162"/>
        <end position="163"/>
    </location>
    <ligand>
        <name>(S)-2,3,4,5-tetrahydrodipicolinate</name>
        <dbReference type="ChEBI" id="CHEBI:16845"/>
    </ligand>
</feature>
<protein>
    <recommendedName>
        <fullName evidence="10 13">4-hydroxy-tetrahydrodipicolinate reductase</fullName>
        <shortName evidence="13">HTPA reductase</shortName>
        <ecNumber evidence="10 13">1.17.1.8</ecNumber>
    </recommendedName>
</protein>
<dbReference type="InterPro" id="IPR000846">
    <property type="entry name" value="DapB_N"/>
</dbReference>
<dbReference type="Gene3D" id="3.40.50.720">
    <property type="entry name" value="NAD(P)-binding Rossmann-like Domain"/>
    <property type="match status" value="1"/>
</dbReference>
<organism evidence="16 17">
    <name type="scientific">candidate division TA06 bacterium DG_24</name>
    <dbReference type="NCBI Taxonomy" id="1703770"/>
    <lineage>
        <taxon>Bacteria</taxon>
        <taxon>Bacteria division TA06</taxon>
    </lineage>
</organism>
<dbReference type="STRING" id="1703770.AMJ39_02170"/>
<comment type="pathway">
    <text evidence="9 13">Amino-acid biosynthesis; L-lysine biosynthesis via DAP pathway; (S)-tetrahydrodipicolinate from L-aspartate: step 4/4.</text>
</comment>
<evidence type="ECO:0000256" key="7">
    <source>
        <dbReference type="ARBA" id="ARBA00023027"/>
    </source>
</evidence>
<evidence type="ECO:0000256" key="2">
    <source>
        <dbReference type="ARBA" id="ARBA00022490"/>
    </source>
</evidence>
<evidence type="ECO:0000256" key="11">
    <source>
        <dbReference type="ARBA" id="ARBA00049080"/>
    </source>
</evidence>
<keyword evidence="3 13" id="KW-0028">Amino-acid biosynthesis</keyword>
<dbReference type="UniPathway" id="UPA00034">
    <property type="reaction ID" value="UER00018"/>
</dbReference>
<keyword evidence="4 13" id="KW-0521">NADP</keyword>
<feature type="domain" description="Dihydrodipicolinate reductase N-terminal" evidence="14">
    <location>
        <begin position="6"/>
        <end position="122"/>
    </location>
</feature>
<dbReference type="GO" id="GO:0016726">
    <property type="term" value="F:oxidoreductase activity, acting on CH or CH2 groups, NAD or NADP as acceptor"/>
    <property type="evidence" value="ECO:0007669"/>
    <property type="project" value="UniProtKB-UniRule"/>
</dbReference>
<keyword evidence="5 13" id="KW-0220">Diaminopimelate biosynthesis</keyword>
<evidence type="ECO:0000256" key="5">
    <source>
        <dbReference type="ARBA" id="ARBA00022915"/>
    </source>
</evidence>
<reference evidence="16 17" key="1">
    <citation type="journal article" date="2015" name="Microbiome">
        <title>Genomic resolution of linkages in carbon, nitrogen, and sulfur cycling among widespread estuary sediment bacteria.</title>
        <authorList>
            <person name="Baker B.J."/>
            <person name="Lazar C.S."/>
            <person name="Teske A.P."/>
            <person name="Dick G.J."/>
        </authorList>
    </citation>
    <scope>NUCLEOTIDE SEQUENCE [LARGE SCALE GENOMIC DNA]</scope>
    <source>
        <strain evidence="16">DG_24</strain>
    </source>
</reference>
<comment type="similarity">
    <text evidence="1 13">Belongs to the DapB family.</text>
</comment>
<dbReference type="Proteomes" id="UP000052008">
    <property type="component" value="Unassembled WGS sequence"/>
</dbReference>
<evidence type="ECO:0000256" key="8">
    <source>
        <dbReference type="ARBA" id="ARBA00023154"/>
    </source>
</evidence>
<comment type="subcellular location">
    <subcellularLocation>
        <location evidence="13">Cytoplasm</location>
    </subcellularLocation>
</comment>
<dbReference type="EC" id="1.17.1.8" evidence="10 13"/>
<evidence type="ECO:0000256" key="1">
    <source>
        <dbReference type="ARBA" id="ARBA00006642"/>
    </source>
</evidence>
<comment type="caution">
    <text evidence="13">Was originally thought to be a dihydrodipicolinate reductase (DHDPR), catalyzing the conversion of dihydrodipicolinate to tetrahydrodipicolinate. However, it was shown in E.coli that the substrate of the enzymatic reaction is not dihydrodipicolinate (DHDP) but in fact (2S,4S)-4-hydroxy-2,3,4,5-tetrahydrodipicolinic acid (HTPA), the product released by the DapA-catalyzed reaction.</text>
</comment>
<feature type="binding site" evidence="13">
    <location>
        <position position="153"/>
    </location>
    <ligand>
        <name>(S)-2,3,4,5-tetrahydrodipicolinate</name>
        <dbReference type="ChEBI" id="CHEBI:16845"/>
    </ligand>
</feature>
<dbReference type="GO" id="GO:0009089">
    <property type="term" value="P:lysine biosynthetic process via diaminopimelate"/>
    <property type="evidence" value="ECO:0007669"/>
    <property type="project" value="UniProtKB-UniRule"/>
</dbReference>
<proteinExistence type="inferred from homology"/>
<feature type="active site" description="Proton donor/acceptor" evidence="13">
    <location>
        <position position="152"/>
    </location>
</feature>
<dbReference type="GO" id="GO:0019877">
    <property type="term" value="P:diaminopimelate biosynthetic process"/>
    <property type="evidence" value="ECO:0007669"/>
    <property type="project" value="UniProtKB-UniRule"/>
</dbReference>
<feature type="domain" description="Dihydrodipicolinate reductase C-terminal" evidence="15">
    <location>
        <begin position="125"/>
        <end position="253"/>
    </location>
</feature>
<keyword evidence="7 13" id="KW-0520">NAD</keyword>
<evidence type="ECO:0000313" key="16">
    <source>
        <dbReference type="EMBL" id="KPJ54022.1"/>
    </source>
</evidence>
<comment type="catalytic activity">
    <reaction evidence="12 13">
        <text>(S)-2,3,4,5-tetrahydrodipicolinate + NAD(+) + H2O = (2S,4S)-4-hydroxy-2,3,4,5-tetrahydrodipicolinate + NADH + H(+)</text>
        <dbReference type="Rhea" id="RHEA:35323"/>
        <dbReference type="ChEBI" id="CHEBI:15377"/>
        <dbReference type="ChEBI" id="CHEBI:15378"/>
        <dbReference type="ChEBI" id="CHEBI:16845"/>
        <dbReference type="ChEBI" id="CHEBI:57540"/>
        <dbReference type="ChEBI" id="CHEBI:57945"/>
        <dbReference type="ChEBI" id="CHEBI:67139"/>
        <dbReference type="EC" id="1.17.1.8"/>
    </reaction>
</comment>
<dbReference type="EMBL" id="LIZS01000008">
    <property type="protein sequence ID" value="KPJ54022.1"/>
    <property type="molecule type" value="Genomic_DNA"/>
</dbReference>
<dbReference type="HAMAP" id="MF_00102">
    <property type="entry name" value="DapB"/>
    <property type="match status" value="1"/>
</dbReference>
<evidence type="ECO:0000256" key="4">
    <source>
        <dbReference type="ARBA" id="ARBA00022857"/>
    </source>
</evidence>
<evidence type="ECO:0000256" key="12">
    <source>
        <dbReference type="ARBA" id="ARBA00049396"/>
    </source>
</evidence>
<sequence>MALKTRTVVCGCCGKMGAAIVRAAARADDLEVIAGIERHDHPLVGQRLRDSEAFITVDLGKVLGFADVVVEFTTPEASLEHLEMVREAGKPLVLGTTGFDAAQEEMIRKAGTTIPCLYSPSMSLGVSVLFDLVPRASRLLGGDFDVEIVEAHHRQKVDAPSGTAKRLADLVAEGRSAGSGEIAPGGGAGEVGIHSLRAGDVVGEHAVIFAGTGEKVELRHTAADRNTFAQGALRGIRFVAAAAPGLYDMLDVLGVRP</sequence>
<comment type="caution">
    <text evidence="16">The sequence shown here is derived from an EMBL/GenBank/DDBJ whole genome shotgun (WGS) entry which is preliminary data.</text>
</comment>
<feature type="binding site" evidence="13">
    <location>
        <begin position="119"/>
        <end position="122"/>
    </location>
    <ligand>
        <name>NAD(+)</name>
        <dbReference type="ChEBI" id="CHEBI:57540"/>
    </ligand>
</feature>
<evidence type="ECO:0000259" key="15">
    <source>
        <dbReference type="Pfam" id="PF05173"/>
    </source>
</evidence>
<dbReference type="PATRIC" id="fig|1703770.3.peg.672"/>
<evidence type="ECO:0000256" key="10">
    <source>
        <dbReference type="ARBA" id="ARBA00038983"/>
    </source>
</evidence>
<keyword evidence="2 13" id="KW-0963">Cytoplasm</keyword>
<dbReference type="GO" id="GO:0008839">
    <property type="term" value="F:4-hydroxy-tetrahydrodipicolinate reductase"/>
    <property type="evidence" value="ECO:0007669"/>
    <property type="project" value="UniProtKB-UniRule"/>
</dbReference>
<dbReference type="PANTHER" id="PTHR20836">
    <property type="entry name" value="DIHYDRODIPICOLINATE REDUCTASE"/>
    <property type="match status" value="1"/>
</dbReference>
<feature type="binding site" evidence="13">
    <location>
        <begin position="95"/>
        <end position="97"/>
    </location>
    <ligand>
        <name>NAD(+)</name>
        <dbReference type="ChEBI" id="CHEBI:57540"/>
    </ligand>
</feature>
<keyword evidence="6 13" id="KW-0560">Oxidoreductase</keyword>
<dbReference type="InterPro" id="IPR022664">
    <property type="entry name" value="DapB_N_CS"/>
</dbReference>
<dbReference type="AlphaFoldDB" id="A0A0S7WV28"/>
<dbReference type="GO" id="GO:0050661">
    <property type="term" value="F:NADP binding"/>
    <property type="evidence" value="ECO:0007669"/>
    <property type="project" value="UniProtKB-UniRule"/>
</dbReference>
<dbReference type="InterPro" id="IPR036291">
    <property type="entry name" value="NAD(P)-bd_dom_sf"/>
</dbReference>
<feature type="binding site" evidence="13">
    <location>
        <position position="38"/>
    </location>
    <ligand>
        <name>NADP(+)</name>
        <dbReference type="ChEBI" id="CHEBI:58349"/>
    </ligand>
</feature>
<dbReference type="InterPro" id="IPR022663">
    <property type="entry name" value="DapB_C"/>
</dbReference>
<evidence type="ECO:0000256" key="13">
    <source>
        <dbReference type="HAMAP-Rule" id="MF_00102"/>
    </source>
</evidence>
<dbReference type="SUPFAM" id="SSF51735">
    <property type="entry name" value="NAD(P)-binding Rossmann-fold domains"/>
    <property type="match status" value="1"/>
</dbReference>
<evidence type="ECO:0000259" key="14">
    <source>
        <dbReference type="Pfam" id="PF01113"/>
    </source>
</evidence>
<comment type="function">
    <text evidence="13">Catalyzes the conversion of 4-hydroxy-tetrahydrodipicolinate (HTPA) to tetrahydrodipicolinate.</text>
</comment>
<dbReference type="SUPFAM" id="SSF55347">
    <property type="entry name" value="Glyceraldehyde-3-phosphate dehydrogenase-like, C-terminal domain"/>
    <property type="match status" value="1"/>
</dbReference>
<dbReference type="GO" id="GO:0005737">
    <property type="term" value="C:cytoplasm"/>
    <property type="evidence" value="ECO:0007669"/>
    <property type="project" value="UniProtKB-SubCell"/>
</dbReference>
<accession>A0A0S7WV28</accession>
<evidence type="ECO:0000256" key="6">
    <source>
        <dbReference type="ARBA" id="ARBA00023002"/>
    </source>
</evidence>
<keyword evidence="8 13" id="KW-0457">Lysine biosynthesis</keyword>
<feature type="binding site" evidence="13">
    <location>
        <begin position="11"/>
        <end position="16"/>
    </location>
    <ligand>
        <name>NAD(+)</name>
        <dbReference type="ChEBI" id="CHEBI:57540"/>
    </ligand>
</feature>
<dbReference type="PANTHER" id="PTHR20836:SF0">
    <property type="entry name" value="4-HYDROXY-TETRAHYDRODIPICOLINATE REDUCTASE 1, CHLOROPLASTIC-RELATED"/>
    <property type="match status" value="1"/>
</dbReference>
<dbReference type="InterPro" id="IPR023940">
    <property type="entry name" value="DHDPR_bac"/>
</dbReference>
<dbReference type="PIRSF" id="PIRSF000161">
    <property type="entry name" value="DHPR"/>
    <property type="match status" value="1"/>
</dbReference>
<evidence type="ECO:0000256" key="9">
    <source>
        <dbReference type="ARBA" id="ARBA00037922"/>
    </source>
</evidence>
<dbReference type="Pfam" id="PF01113">
    <property type="entry name" value="DapB_N"/>
    <property type="match status" value="1"/>
</dbReference>
<dbReference type="NCBIfam" id="TIGR00036">
    <property type="entry name" value="dapB"/>
    <property type="match status" value="1"/>
</dbReference>
<feature type="active site" description="Proton donor" evidence="13">
    <location>
        <position position="156"/>
    </location>
</feature>
<evidence type="ECO:0000256" key="3">
    <source>
        <dbReference type="ARBA" id="ARBA00022605"/>
    </source>
</evidence>
<dbReference type="FunFam" id="3.30.360.10:FF:000009">
    <property type="entry name" value="4-hydroxy-tetrahydrodipicolinate reductase"/>
    <property type="match status" value="1"/>
</dbReference>
<comment type="subunit">
    <text evidence="13">Homotetramer.</text>
</comment>
<dbReference type="Pfam" id="PF05173">
    <property type="entry name" value="DapB_C"/>
    <property type="match status" value="1"/>
</dbReference>
<gene>
    <name evidence="13" type="primary">dapB</name>
    <name evidence="16" type="ORF">AMJ39_02170</name>
</gene>
<dbReference type="PROSITE" id="PS01298">
    <property type="entry name" value="DAPB"/>
    <property type="match status" value="1"/>
</dbReference>
<name>A0A0S7WV28_UNCT6</name>